<keyword evidence="5" id="KW-1185">Reference proteome</keyword>
<evidence type="ECO:0000259" key="2">
    <source>
        <dbReference type="Pfam" id="PF01548"/>
    </source>
</evidence>
<sequence>MSFKAYVGIDVSKLKFDVYIKEKESYKQFKNDKSGFIAMVKWLQKLIGPVLVETFVCFEHTGLYSLPLALFLSEEQISFAMVAPLEIKRSLGITRGKNDIVDAKRIADFAYRFHDKINVTKLSASDLNKIHLLLTLRDRLSRNLGSYVASKNETERALGEQYLPELFTSYDTIIATMKAEIKRLENEIKEIIEQNEKLATSMQLLTSIKGIGLLTAAYLIVYTDNFTKFDNWRKFACYSGIAPFDYQSGTSVRGRTKVNSIANKQMKRMLYLAAICAIGFDTELRDYYHRKQAEGKPKMLVINVIKNKLIARAFAVIKRGTPFVDTKKYAA</sequence>
<evidence type="ECO:0000313" key="4">
    <source>
        <dbReference type="EMBL" id="MBC5617545.1"/>
    </source>
</evidence>
<organism evidence="4 5">
    <name type="scientific">Alistipes hominis</name>
    <dbReference type="NCBI Taxonomy" id="2763015"/>
    <lineage>
        <taxon>Bacteria</taxon>
        <taxon>Pseudomonadati</taxon>
        <taxon>Bacteroidota</taxon>
        <taxon>Bacteroidia</taxon>
        <taxon>Bacteroidales</taxon>
        <taxon>Rikenellaceae</taxon>
        <taxon>Alistipes</taxon>
    </lineage>
</organism>
<dbReference type="Pfam" id="PF01548">
    <property type="entry name" value="DEDD_Tnp_IS110"/>
    <property type="match status" value="1"/>
</dbReference>
<keyword evidence="1" id="KW-0175">Coiled coil</keyword>
<name>A0ABR7CQC1_9BACT</name>
<dbReference type="InterPro" id="IPR047650">
    <property type="entry name" value="Transpos_IS110"/>
</dbReference>
<comment type="caution">
    <text evidence="4">The sequence shown here is derived from an EMBL/GenBank/DDBJ whole genome shotgun (WGS) entry which is preliminary data.</text>
</comment>
<evidence type="ECO:0000313" key="5">
    <source>
        <dbReference type="Proteomes" id="UP000636891"/>
    </source>
</evidence>
<accession>A0ABR7CQC1</accession>
<dbReference type="Pfam" id="PF02371">
    <property type="entry name" value="Transposase_20"/>
    <property type="match status" value="1"/>
</dbReference>
<feature type="coiled-coil region" evidence="1">
    <location>
        <begin position="174"/>
        <end position="201"/>
    </location>
</feature>
<gene>
    <name evidence="4" type="ORF">H8S08_11035</name>
</gene>
<dbReference type="PANTHER" id="PTHR33055:SF3">
    <property type="entry name" value="PUTATIVE TRANSPOSASE FOR IS117-RELATED"/>
    <property type="match status" value="1"/>
</dbReference>
<dbReference type="InterPro" id="IPR003346">
    <property type="entry name" value="Transposase_20"/>
</dbReference>
<evidence type="ECO:0000259" key="3">
    <source>
        <dbReference type="Pfam" id="PF02371"/>
    </source>
</evidence>
<protein>
    <submittedName>
        <fullName evidence="4">IS110 family transposase</fullName>
    </submittedName>
</protein>
<dbReference type="Proteomes" id="UP000636891">
    <property type="component" value="Unassembled WGS sequence"/>
</dbReference>
<feature type="domain" description="Transposase IS116/IS110/IS902 C-terminal" evidence="3">
    <location>
        <begin position="203"/>
        <end position="289"/>
    </location>
</feature>
<evidence type="ECO:0000256" key="1">
    <source>
        <dbReference type="SAM" id="Coils"/>
    </source>
</evidence>
<reference evidence="4 5" key="1">
    <citation type="submission" date="2020-08" db="EMBL/GenBank/DDBJ databases">
        <title>Genome public.</title>
        <authorList>
            <person name="Liu C."/>
            <person name="Sun Q."/>
        </authorList>
    </citation>
    <scope>NUCLEOTIDE SEQUENCE [LARGE SCALE GENOMIC DNA]</scope>
    <source>
        <strain evidence="4 5">New-7</strain>
    </source>
</reference>
<dbReference type="EMBL" id="JACOOK010000006">
    <property type="protein sequence ID" value="MBC5617545.1"/>
    <property type="molecule type" value="Genomic_DNA"/>
</dbReference>
<dbReference type="PANTHER" id="PTHR33055">
    <property type="entry name" value="TRANSPOSASE FOR INSERTION SEQUENCE ELEMENT IS1111A"/>
    <property type="match status" value="1"/>
</dbReference>
<feature type="domain" description="Transposase IS110-like N-terminal" evidence="2">
    <location>
        <begin position="7"/>
        <end position="144"/>
    </location>
</feature>
<proteinExistence type="predicted"/>
<dbReference type="InterPro" id="IPR002525">
    <property type="entry name" value="Transp_IS110-like_N"/>
</dbReference>
<dbReference type="RefSeq" id="WP_186965907.1">
    <property type="nucleotide sequence ID" value="NZ_JACOOK010000006.1"/>
</dbReference>
<dbReference type="NCBIfam" id="NF033542">
    <property type="entry name" value="transpos_IS110"/>
    <property type="match status" value="1"/>
</dbReference>